<gene>
    <name evidence="1" type="ORF">G6N77_13910</name>
</gene>
<evidence type="ECO:0000313" key="2">
    <source>
        <dbReference type="Proteomes" id="UP000479226"/>
    </source>
</evidence>
<dbReference type="EMBL" id="JAAKZI010000026">
    <property type="protein sequence ID" value="NGN84545.1"/>
    <property type="molecule type" value="Genomic_DNA"/>
</dbReference>
<reference evidence="1 2" key="1">
    <citation type="submission" date="2020-02" db="EMBL/GenBank/DDBJ databases">
        <title>Genome sequence of the type strain DSM 27180 of Arthrobacter silviterrae.</title>
        <authorList>
            <person name="Gao J."/>
            <person name="Sun J."/>
        </authorList>
    </citation>
    <scope>NUCLEOTIDE SEQUENCE [LARGE SCALE GENOMIC DNA]</scope>
    <source>
        <strain evidence="1 2">DSM 27180</strain>
    </source>
</reference>
<organism evidence="1 2">
    <name type="scientific">Arthrobacter silviterrae</name>
    <dbReference type="NCBI Taxonomy" id="2026658"/>
    <lineage>
        <taxon>Bacteria</taxon>
        <taxon>Bacillati</taxon>
        <taxon>Actinomycetota</taxon>
        <taxon>Actinomycetes</taxon>
        <taxon>Micrococcales</taxon>
        <taxon>Micrococcaceae</taxon>
        <taxon>Arthrobacter</taxon>
    </lineage>
</organism>
<dbReference type="Gene3D" id="1.20.1590.10">
    <property type="entry name" value="YP_001051499.1 domain like"/>
    <property type="match status" value="1"/>
</dbReference>
<protein>
    <submittedName>
        <fullName evidence="1">YjaG family protein</fullName>
    </submittedName>
</protein>
<dbReference type="Pfam" id="PF04222">
    <property type="entry name" value="DUF416"/>
    <property type="match status" value="1"/>
</dbReference>
<dbReference type="InterPro" id="IPR023381">
    <property type="entry name" value="YP001051499.1-like_dom_sf"/>
</dbReference>
<proteinExistence type="predicted"/>
<dbReference type="Proteomes" id="UP000479226">
    <property type="component" value="Unassembled WGS sequence"/>
</dbReference>
<name>A0ABX0DIS1_9MICC</name>
<dbReference type="InterPro" id="IPR007338">
    <property type="entry name" value="DUF416"/>
</dbReference>
<evidence type="ECO:0000313" key="1">
    <source>
        <dbReference type="EMBL" id="NGN84545.1"/>
    </source>
</evidence>
<comment type="caution">
    <text evidence="1">The sequence shown here is derived from an EMBL/GenBank/DDBJ whole genome shotgun (WGS) entry which is preliminary data.</text>
</comment>
<sequence length="188" mass="20242">MIERLTKLNRPSKTAFAAACAQRLSPLYRRYFGDGESAKIDTLDGILNQIWDAAKGKDVTLDGLDDVAESLVPIDDERLGDPAYAQSATACVAYAASLWQSDDPVDAELAARQVYDAADCGAWTLFPILGAVPPGTDKFIEHQPVVQAALDGIERDLLTAEMASANDGWGELRLRASAEGEAWCLTLP</sequence>
<keyword evidence="2" id="KW-1185">Reference proteome</keyword>
<accession>A0ABX0DIS1</accession>